<proteinExistence type="predicted"/>
<evidence type="ECO:0000313" key="2">
    <source>
        <dbReference type="EMBL" id="RDX53640.1"/>
    </source>
</evidence>
<protein>
    <recommendedName>
        <fullName evidence="4">Zn(2)-C6 fungal-type domain-containing protein</fullName>
    </recommendedName>
</protein>
<gene>
    <name evidence="2" type="ORF">OH76DRAFT_1479438</name>
</gene>
<feature type="region of interest" description="Disordered" evidence="1">
    <location>
        <begin position="170"/>
        <end position="259"/>
    </location>
</feature>
<evidence type="ECO:0000313" key="3">
    <source>
        <dbReference type="Proteomes" id="UP000256964"/>
    </source>
</evidence>
<keyword evidence="3" id="KW-1185">Reference proteome</keyword>
<reference evidence="2 3" key="1">
    <citation type="journal article" date="2018" name="Biotechnol. Biofuels">
        <title>Integrative visual omics of the white-rot fungus Polyporus brumalis exposes the biotechnological potential of its oxidative enzymes for delignifying raw plant biomass.</title>
        <authorList>
            <person name="Miyauchi S."/>
            <person name="Rancon A."/>
            <person name="Drula E."/>
            <person name="Hage H."/>
            <person name="Chaduli D."/>
            <person name="Favel A."/>
            <person name="Grisel S."/>
            <person name="Henrissat B."/>
            <person name="Herpoel-Gimbert I."/>
            <person name="Ruiz-Duenas F.J."/>
            <person name="Chevret D."/>
            <person name="Hainaut M."/>
            <person name="Lin J."/>
            <person name="Wang M."/>
            <person name="Pangilinan J."/>
            <person name="Lipzen A."/>
            <person name="Lesage-Meessen L."/>
            <person name="Navarro D."/>
            <person name="Riley R."/>
            <person name="Grigoriev I.V."/>
            <person name="Zhou S."/>
            <person name="Raouche S."/>
            <person name="Rosso M.N."/>
        </authorList>
    </citation>
    <scope>NUCLEOTIDE SEQUENCE [LARGE SCALE GENOMIC DNA]</scope>
    <source>
        <strain evidence="2 3">BRFM 1820</strain>
    </source>
</reference>
<accession>A0A371DM80</accession>
<evidence type="ECO:0000256" key="1">
    <source>
        <dbReference type="SAM" id="MobiDB-lite"/>
    </source>
</evidence>
<sequence>MDQSTGDRRQSRFLAPQTDPIVDELAWHAFPPPPRLVQCAGCLAGNHKCEHTKSASRCDRCMQHGQPCEPQEQTATAYSLPLPSPASDPARFGIPVRFPPPPVQVQNLPPLYGPPSTPSAISLNQPFRDPPPPYECSPSAHDTAKSAATPPCTVVEPRVARHVARPRFAGPPVPFLHPSPTVSEVPGTGQAHPAPAPRSHSFLWPEQLNAPHTGATASRSSGLRTTQAHAQTGPTPGASSRSSLARPERSTPPDPVLPETAAHAVPHIYTPYSIPVQVATRQTFEFVNYYQDQPYRRGDGPGYHAPILKTTPPPPTNPPFAAQLPPLPNAGAPPPAYVHIATIAWSTPSTPDAASPAPGTDW</sequence>
<dbReference type="EMBL" id="KZ857386">
    <property type="protein sequence ID" value="RDX53640.1"/>
    <property type="molecule type" value="Genomic_DNA"/>
</dbReference>
<evidence type="ECO:0008006" key="4">
    <source>
        <dbReference type="Google" id="ProtNLM"/>
    </source>
</evidence>
<name>A0A371DM80_9APHY</name>
<dbReference type="AlphaFoldDB" id="A0A371DM80"/>
<organism evidence="2 3">
    <name type="scientific">Lentinus brumalis</name>
    <dbReference type="NCBI Taxonomy" id="2498619"/>
    <lineage>
        <taxon>Eukaryota</taxon>
        <taxon>Fungi</taxon>
        <taxon>Dikarya</taxon>
        <taxon>Basidiomycota</taxon>
        <taxon>Agaricomycotina</taxon>
        <taxon>Agaricomycetes</taxon>
        <taxon>Polyporales</taxon>
        <taxon>Polyporaceae</taxon>
        <taxon>Lentinus</taxon>
    </lineage>
</organism>
<dbReference type="Proteomes" id="UP000256964">
    <property type="component" value="Unassembled WGS sequence"/>
</dbReference>
<feature type="compositionally biased region" description="Polar residues" evidence="1">
    <location>
        <begin position="215"/>
        <end position="243"/>
    </location>
</feature>